<feature type="transmembrane region" description="Helical" evidence="11">
    <location>
        <begin position="723"/>
        <end position="748"/>
    </location>
</feature>
<evidence type="ECO:0000256" key="4">
    <source>
        <dbReference type="ARBA" id="ARBA00022475"/>
    </source>
</evidence>
<feature type="transmembrane region" description="Helical" evidence="11">
    <location>
        <begin position="273"/>
        <end position="295"/>
    </location>
</feature>
<feature type="transmembrane region" description="Helical" evidence="11">
    <location>
        <begin position="836"/>
        <end position="852"/>
    </location>
</feature>
<dbReference type="GO" id="GO:0015293">
    <property type="term" value="F:symporter activity"/>
    <property type="evidence" value="ECO:0007669"/>
    <property type="project" value="TreeGrafter"/>
</dbReference>
<feature type="transmembrane region" description="Helical" evidence="11">
    <location>
        <begin position="438"/>
        <end position="455"/>
    </location>
</feature>
<protein>
    <recommendedName>
        <fullName evidence="14">Sodium-dependent multivitamin transporter</fullName>
    </recommendedName>
</protein>
<evidence type="ECO:0000256" key="8">
    <source>
        <dbReference type="ARBA" id="ARBA00023065"/>
    </source>
</evidence>
<evidence type="ECO:0000256" key="2">
    <source>
        <dbReference type="ARBA" id="ARBA00006434"/>
    </source>
</evidence>
<evidence type="ECO:0000313" key="13">
    <source>
        <dbReference type="Proteomes" id="UP001367676"/>
    </source>
</evidence>
<feature type="transmembrane region" description="Helical" evidence="11">
    <location>
        <begin position="379"/>
        <end position="399"/>
    </location>
</feature>
<feature type="transmembrane region" description="Helical" evidence="11">
    <location>
        <begin position="754"/>
        <end position="772"/>
    </location>
</feature>
<feature type="transmembrane region" description="Helical" evidence="11">
    <location>
        <begin position="6"/>
        <end position="27"/>
    </location>
</feature>
<feature type="transmembrane region" description="Helical" evidence="11">
    <location>
        <begin position="78"/>
        <end position="99"/>
    </location>
</feature>
<keyword evidence="6 11" id="KW-1133">Transmembrane helix</keyword>
<evidence type="ECO:0000256" key="11">
    <source>
        <dbReference type="SAM" id="Phobius"/>
    </source>
</evidence>
<dbReference type="GO" id="GO:0005886">
    <property type="term" value="C:plasma membrane"/>
    <property type="evidence" value="ECO:0007669"/>
    <property type="project" value="UniProtKB-SubCell"/>
</dbReference>
<feature type="transmembrane region" description="Helical" evidence="11">
    <location>
        <begin position="679"/>
        <end position="702"/>
    </location>
</feature>
<evidence type="ECO:0000256" key="9">
    <source>
        <dbReference type="ARBA" id="ARBA00023136"/>
    </source>
</evidence>
<feature type="transmembrane region" description="Helical" evidence="11">
    <location>
        <begin position="119"/>
        <end position="145"/>
    </location>
</feature>
<comment type="subcellular location">
    <subcellularLocation>
        <location evidence="1">Cell membrane</location>
        <topology evidence="1">Multi-pass membrane protein</topology>
    </subcellularLocation>
</comment>
<evidence type="ECO:0008006" key="14">
    <source>
        <dbReference type="Google" id="ProtNLM"/>
    </source>
</evidence>
<feature type="transmembrane region" description="Helical" evidence="11">
    <location>
        <begin position="157"/>
        <end position="175"/>
    </location>
</feature>
<dbReference type="NCBIfam" id="TIGR00813">
    <property type="entry name" value="sss"/>
    <property type="match status" value="2"/>
</dbReference>
<feature type="transmembrane region" description="Helical" evidence="11">
    <location>
        <begin position="1105"/>
        <end position="1126"/>
    </location>
</feature>
<dbReference type="InterPro" id="IPR051163">
    <property type="entry name" value="Sodium:Solute_Symporter_SSF"/>
</dbReference>
<keyword evidence="8" id="KW-0406">Ion transport</keyword>
<dbReference type="Pfam" id="PF00474">
    <property type="entry name" value="SSF"/>
    <property type="match status" value="2"/>
</dbReference>
<dbReference type="InterPro" id="IPR001734">
    <property type="entry name" value="Na/solute_symporter"/>
</dbReference>
<feature type="transmembrane region" description="Helical" evidence="11">
    <location>
        <begin position="983"/>
        <end position="1002"/>
    </location>
</feature>
<feature type="transmembrane region" description="Helical" evidence="11">
    <location>
        <begin position="564"/>
        <end position="582"/>
    </location>
</feature>
<dbReference type="InterPro" id="IPR038377">
    <property type="entry name" value="Na/Glc_symporter_sf"/>
</dbReference>
<proteinExistence type="inferred from homology"/>
<gene>
    <name evidence="12" type="ORF">V9T40_008058</name>
</gene>
<accession>A0AAN9TNN0</accession>
<dbReference type="CDD" id="cd11492">
    <property type="entry name" value="SLC5sbd_NIS-SMVT"/>
    <property type="match status" value="2"/>
</dbReference>
<feature type="transmembrane region" description="Helical" evidence="11">
    <location>
        <begin position="938"/>
        <end position="963"/>
    </location>
</feature>
<evidence type="ECO:0000256" key="6">
    <source>
        <dbReference type="ARBA" id="ARBA00022989"/>
    </source>
</evidence>
<feature type="transmembrane region" description="Helical" evidence="11">
    <location>
        <begin position="234"/>
        <end position="252"/>
    </location>
</feature>
<feature type="transmembrane region" description="Helical" evidence="11">
    <location>
        <begin position="1014"/>
        <end position="1033"/>
    </location>
</feature>
<dbReference type="GO" id="GO:0006814">
    <property type="term" value="P:sodium ion transport"/>
    <property type="evidence" value="ECO:0007669"/>
    <property type="project" value="UniProtKB-KW"/>
</dbReference>
<organism evidence="12 13">
    <name type="scientific">Parthenolecanium corni</name>
    <dbReference type="NCBI Taxonomy" id="536013"/>
    <lineage>
        <taxon>Eukaryota</taxon>
        <taxon>Metazoa</taxon>
        <taxon>Ecdysozoa</taxon>
        <taxon>Arthropoda</taxon>
        <taxon>Hexapoda</taxon>
        <taxon>Insecta</taxon>
        <taxon>Pterygota</taxon>
        <taxon>Neoptera</taxon>
        <taxon>Paraneoptera</taxon>
        <taxon>Hemiptera</taxon>
        <taxon>Sternorrhyncha</taxon>
        <taxon>Coccoidea</taxon>
        <taxon>Coccidae</taxon>
        <taxon>Parthenolecanium</taxon>
    </lineage>
</organism>
<name>A0AAN9TNN0_9HEMI</name>
<dbReference type="Gene3D" id="1.20.1730.10">
    <property type="entry name" value="Sodium/glucose cotransporter"/>
    <property type="match status" value="2"/>
</dbReference>
<dbReference type="PANTHER" id="PTHR42985:SF39">
    <property type="entry name" value="GH10366P"/>
    <property type="match status" value="1"/>
</dbReference>
<feature type="transmembrane region" description="Helical" evidence="11">
    <location>
        <begin position="1040"/>
        <end position="1057"/>
    </location>
</feature>
<keyword evidence="10" id="KW-0739">Sodium transport</keyword>
<feature type="transmembrane region" description="Helical" evidence="11">
    <location>
        <begin position="784"/>
        <end position="816"/>
    </location>
</feature>
<keyword evidence="9 11" id="KW-0472">Membrane</keyword>
<feature type="transmembrane region" description="Helical" evidence="11">
    <location>
        <begin position="872"/>
        <end position="900"/>
    </location>
</feature>
<dbReference type="EMBL" id="JBBCAQ010000008">
    <property type="protein sequence ID" value="KAK7602469.1"/>
    <property type="molecule type" value="Genomic_DNA"/>
</dbReference>
<keyword evidence="4" id="KW-1003">Cell membrane</keyword>
<feature type="transmembrane region" description="Helical" evidence="11">
    <location>
        <begin position="48"/>
        <end position="66"/>
    </location>
</feature>
<dbReference type="Proteomes" id="UP001367676">
    <property type="component" value="Unassembled WGS sequence"/>
</dbReference>
<evidence type="ECO:0000256" key="3">
    <source>
        <dbReference type="ARBA" id="ARBA00022448"/>
    </source>
</evidence>
<keyword evidence="3" id="KW-0813">Transport</keyword>
<reference evidence="12 13" key="1">
    <citation type="submission" date="2024-03" db="EMBL/GenBank/DDBJ databases">
        <title>Adaptation during the transition from Ophiocordyceps entomopathogen to insect associate is accompanied by gene loss and intensified selection.</title>
        <authorList>
            <person name="Ward C.M."/>
            <person name="Onetto C.A."/>
            <person name="Borneman A.R."/>
        </authorList>
    </citation>
    <scope>NUCLEOTIDE SEQUENCE [LARGE SCALE GENOMIC DNA]</scope>
    <source>
        <strain evidence="12">AWRI1</strain>
        <tissue evidence="12">Single Adult Female</tissue>
    </source>
</reference>
<feature type="transmembrane region" description="Helical" evidence="11">
    <location>
        <begin position="602"/>
        <end position="629"/>
    </location>
</feature>
<feature type="transmembrane region" description="Helical" evidence="11">
    <location>
        <begin position="405"/>
        <end position="426"/>
    </location>
</feature>
<evidence type="ECO:0000256" key="10">
    <source>
        <dbReference type="ARBA" id="ARBA00023201"/>
    </source>
</evidence>
<dbReference type="PROSITE" id="PS50283">
    <property type="entry name" value="NA_SOLUT_SYMP_3"/>
    <property type="match status" value="2"/>
</dbReference>
<sequence length="1167" mass="128189">MAFETLDYIIFGGSLAISAAIGLYCRFSGGNQKTNEEYLVGDRKQNPIIVAISLMTSFMSAVSMLGGTAEAYAYGTQFFAINVGYLIGIILALLLYIPVFYNLKHVSVYKYLELRFGRALCICASLAFVVQMLLYSCIALVAPAIALQTVTNISQEWSIIIVGLVVTFYATLGGMKAIIFTDFFQAFLMFSALFSIIYSGYTRYGGFWNVLNIADKHGRIIFNEFRIDPTIRHSWLSTVTGGILNSLFLKGINQAQVQRYMTMKDYKTVTISALLSWPLITTLSLTICFTGLIVFAKYQDCDPLKVGRIPKPDHLLPLFVIDSFSGSGLAGIFVAGIFSASLSTVSPLFNSLAAVTFEDYVKPLVKKYRGVEIDSRSSFITQILACTYGIICILLALMALSTASIIQASIVVFSVAGGPTLAVFTLGMFTLSANQKGALIGFIAGLMAGSFLSLGQPRPKLIPLPSRIDGCTPSSEFLNVTMMSSAQSNDAYPYLFRISYMYYGLIAFVTTFTVGYLCSFVLTDGRKKDLDSKLFIKPVARRLKTHHILLTNLTVSTKLKMSKILFVCVVLICTYSIAAKTVEAEHKSTSIDDACDKKAAKYGFSLIDYFVVAAMLMISCVIGTFYGFFGEKQETSNDFLLGGSKMGTLPMSLSLAASFITATELLGNPAEMYKYGTQFWTICIAFLFVTPITTKFYLPIFMNLRLTSSFEYLEMRFNKYVRLLAALIYAIQMTLYTSVTVYAPAIALSHVTGMGVYLAVSVVYAVCIFYSSQGGMKAVIMTDTFQAAVLAISLILVMILGQTVVGSVFDVLNVAYKSGRIEFLKLNPSPTERHTIWTQVVGGIAYWIPMFCSNQASIQKYLSVETIKQVRVALWVSAISLIVVYSINFYTGMIVFAQYYQCDPLLKHSGKSELNSKDEILPYYIIKVLGRFDGVPGFFVAGIFAASLGTVASALNSLAAVTIKDFLGAGFNIKVAENRGASLSKWISIFYGAFSFLLIFVVKQMDSVLKATLTFNGIVGGINLGLFTLGMFLPWTTSKGALTGSAVSLVFVSWLGINSQLAETAGYVSEFDKPVFYANCTDCPAFGPAPFEENLDVFVLFKISYMWYSAIGLVVTLIVGIVVSWITGFNDCGCVHPDLITPPMRRFYSKYFQNLNEKIHNLSSEVS</sequence>
<comment type="caution">
    <text evidence="12">The sequence shown here is derived from an EMBL/GenBank/DDBJ whole genome shotgun (WGS) entry which is preliminary data.</text>
</comment>
<evidence type="ECO:0000313" key="12">
    <source>
        <dbReference type="EMBL" id="KAK7602469.1"/>
    </source>
</evidence>
<feature type="transmembrane region" description="Helical" evidence="11">
    <location>
        <begin position="315"/>
        <end position="338"/>
    </location>
</feature>
<evidence type="ECO:0000256" key="1">
    <source>
        <dbReference type="ARBA" id="ARBA00004651"/>
    </source>
</evidence>
<feature type="transmembrane region" description="Helical" evidence="11">
    <location>
        <begin position="182"/>
        <end position="201"/>
    </location>
</feature>
<keyword evidence="7" id="KW-0915">Sodium</keyword>
<evidence type="ECO:0000256" key="5">
    <source>
        <dbReference type="ARBA" id="ARBA00022692"/>
    </source>
</evidence>
<keyword evidence="5 11" id="KW-0812">Transmembrane</keyword>
<keyword evidence="13" id="KW-1185">Reference proteome</keyword>
<evidence type="ECO:0000256" key="7">
    <source>
        <dbReference type="ARBA" id="ARBA00023053"/>
    </source>
</evidence>
<feature type="transmembrane region" description="Helical" evidence="11">
    <location>
        <begin position="500"/>
        <end position="523"/>
    </location>
</feature>
<comment type="similarity">
    <text evidence="2">Belongs to the sodium:solute symporter (SSF) (TC 2.A.21) family.</text>
</comment>
<feature type="transmembrane region" description="Helical" evidence="11">
    <location>
        <begin position="649"/>
        <end position="667"/>
    </location>
</feature>
<dbReference type="PANTHER" id="PTHR42985">
    <property type="entry name" value="SODIUM-COUPLED MONOCARBOXYLATE TRANSPORTER"/>
    <property type="match status" value="1"/>
</dbReference>
<dbReference type="AlphaFoldDB" id="A0AAN9TNN0"/>